<gene>
    <name evidence="4" type="ORF">E3J95_00625</name>
</gene>
<dbReference type="GO" id="GO:0005975">
    <property type="term" value="P:carbohydrate metabolic process"/>
    <property type="evidence" value="ECO:0007669"/>
    <property type="project" value="InterPro"/>
</dbReference>
<comment type="caution">
    <text evidence="4">The sequence shown here is derived from an EMBL/GenBank/DDBJ whole genome shotgun (WGS) entry which is preliminary data.</text>
</comment>
<name>A0A523QMC3_UNCAE</name>
<dbReference type="Gene3D" id="3.40.50.10490">
    <property type="entry name" value="Glucose-6-phosphate isomerase like protein, domain 1"/>
    <property type="match status" value="2"/>
</dbReference>
<evidence type="ECO:0000259" key="3">
    <source>
        <dbReference type="PROSITE" id="PS51464"/>
    </source>
</evidence>
<dbReference type="CDD" id="cd05637">
    <property type="entry name" value="SIS_PGI_PMI_2"/>
    <property type="match status" value="1"/>
</dbReference>
<proteinExistence type="inferred from homology"/>
<dbReference type="InterPro" id="IPR019490">
    <property type="entry name" value="Glu6P/Mann6P_isomerase_C"/>
</dbReference>
<dbReference type="PROSITE" id="PS51464">
    <property type="entry name" value="SIS"/>
    <property type="match status" value="1"/>
</dbReference>
<evidence type="ECO:0000256" key="1">
    <source>
        <dbReference type="ARBA" id="ARBA00010523"/>
    </source>
</evidence>
<dbReference type="NCBIfam" id="NF006423">
    <property type="entry name" value="PRK08674.1-2"/>
    <property type="match status" value="1"/>
</dbReference>
<dbReference type="AlphaFoldDB" id="A0A523QMC3"/>
<dbReference type="Pfam" id="PF01380">
    <property type="entry name" value="SIS"/>
    <property type="match status" value="1"/>
</dbReference>
<dbReference type="InterPro" id="IPR035484">
    <property type="entry name" value="SIS_PGI/PMI_1"/>
</dbReference>
<organism evidence="4 5">
    <name type="scientific">Aerophobetes bacterium</name>
    <dbReference type="NCBI Taxonomy" id="2030807"/>
    <lineage>
        <taxon>Bacteria</taxon>
        <taxon>Candidatus Aerophobota</taxon>
    </lineage>
</organism>
<dbReference type="GO" id="GO:1901135">
    <property type="term" value="P:carbohydrate derivative metabolic process"/>
    <property type="evidence" value="ECO:0007669"/>
    <property type="project" value="InterPro"/>
</dbReference>
<dbReference type="NCBIfam" id="TIGR02128">
    <property type="entry name" value="G6PI_arch"/>
    <property type="match status" value="1"/>
</dbReference>
<evidence type="ECO:0000256" key="2">
    <source>
        <dbReference type="ARBA" id="ARBA00023235"/>
    </source>
</evidence>
<dbReference type="GO" id="GO:0004347">
    <property type="term" value="F:glucose-6-phosphate isomerase activity"/>
    <property type="evidence" value="ECO:0007669"/>
    <property type="project" value="InterPro"/>
</dbReference>
<comment type="similarity">
    <text evidence="1">Belongs to the PGI/PMI family.</text>
</comment>
<dbReference type="InterPro" id="IPR046348">
    <property type="entry name" value="SIS_dom_sf"/>
</dbReference>
<dbReference type="Pfam" id="PF10432">
    <property type="entry name" value="bact-PGI_C"/>
    <property type="match status" value="1"/>
</dbReference>
<protein>
    <submittedName>
        <fullName evidence="4">Bifunctional phosphoglucose/phosphomannose isomerase</fullName>
    </submittedName>
</protein>
<sequence>MLDDLRRIEAIDRKRMRDLLLEFPLHCEKAHRLAEDYPIPDELSKKRERIIICGLGGSAIGGEILKTLLYNEQDVAVFINRNYSLPEFANRETLVFAVSYSGNTEETLAAYREARKKACPIFCISSGGKLSRITQDDNVPCLAIPPGMPPRYALGYLFIPMLRMLERADWVRSHDYEELSQILENVRDRLTPSVPTRENLAKQTAQDLYGKVPLIWGVEGRTDVVAHRLKTQFNENSKILAFWDVFPELNHNEIVAWGGEGKIDLKNFYPIFIREEGEQEKIRKRIEITQELLEKVGIKGKEIWTEGKDLLCKILSSIYTGDWISFYLALIQGIDPSLIAPIDFLKAKLSQ</sequence>
<feature type="domain" description="SIS" evidence="3">
    <location>
        <begin position="39"/>
        <end position="168"/>
    </location>
</feature>
<dbReference type="GO" id="GO:0097367">
    <property type="term" value="F:carbohydrate derivative binding"/>
    <property type="evidence" value="ECO:0007669"/>
    <property type="project" value="InterPro"/>
</dbReference>
<reference evidence="4 5" key="1">
    <citation type="submission" date="2019-03" db="EMBL/GenBank/DDBJ databases">
        <title>Metabolic potential of uncultured bacteria and archaea associated with petroleum seepage in deep-sea sediments.</title>
        <authorList>
            <person name="Dong X."/>
            <person name="Hubert C."/>
        </authorList>
    </citation>
    <scope>NUCLEOTIDE SEQUENCE [LARGE SCALE GENOMIC DNA]</scope>
    <source>
        <strain evidence="4">E44_bin92</strain>
    </source>
</reference>
<dbReference type="Proteomes" id="UP000320781">
    <property type="component" value="Unassembled WGS sequence"/>
</dbReference>
<keyword evidence="2 4" id="KW-0413">Isomerase</keyword>
<evidence type="ECO:0000313" key="5">
    <source>
        <dbReference type="Proteomes" id="UP000320781"/>
    </source>
</evidence>
<dbReference type="NCBIfam" id="NF006426">
    <property type="entry name" value="PRK08674.1-6"/>
    <property type="match status" value="1"/>
</dbReference>
<dbReference type="InterPro" id="IPR001347">
    <property type="entry name" value="SIS_dom"/>
</dbReference>
<dbReference type="SUPFAM" id="SSF53697">
    <property type="entry name" value="SIS domain"/>
    <property type="match status" value="1"/>
</dbReference>
<accession>A0A523QMC3</accession>
<dbReference type="CDD" id="cd05017">
    <property type="entry name" value="SIS_PGI_PMI_1"/>
    <property type="match status" value="1"/>
</dbReference>
<dbReference type="EMBL" id="SOKU01000026">
    <property type="protein sequence ID" value="TES86973.1"/>
    <property type="molecule type" value="Genomic_DNA"/>
</dbReference>
<evidence type="ECO:0000313" key="4">
    <source>
        <dbReference type="EMBL" id="TES86973.1"/>
    </source>
</evidence>
<dbReference type="GO" id="GO:0004476">
    <property type="term" value="F:mannose-6-phosphate isomerase activity"/>
    <property type="evidence" value="ECO:0007669"/>
    <property type="project" value="InterPro"/>
</dbReference>